<organism evidence="2 3">
    <name type="scientific">Pleurodeles waltl</name>
    <name type="common">Iberian ribbed newt</name>
    <dbReference type="NCBI Taxonomy" id="8319"/>
    <lineage>
        <taxon>Eukaryota</taxon>
        <taxon>Metazoa</taxon>
        <taxon>Chordata</taxon>
        <taxon>Craniata</taxon>
        <taxon>Vertebrata</taxon>
        <taxon>Euteleostomi</taxon>
        <taxon>Amphibia</taxon>
        <taxon>Batrachia</taxon>
        <taxon>Caudata</taxon>
        <taxon>Salamandroidea</taxon>
        <taxon>Salamandridae</taxon>
        <taxon>Pleurodelinae</taxon>
        <taxon>Pleurodeles</taxon>
    </lineage>
</organism>
<protein>
    <submittedName>
        <fullName evidence="2">Uncharacterized protein</fullName>
    </submittedName>
</protein>
<dbReference type="AlphaFoldDB" id="A0AAV7TC84"/>
<keyword evidence="3" id="KW-1185">Reference proteome</keyword>
<proteinExistence type="predicted"/>
<reference evidence="2" key="1">
    <citation type="journal article" date="2022" name="bioRxiv">
        <title>Sequencing and chromosome-scale assembly of the giantPleurodeles waltlgenome.</title>
        <authorList>
            <person name="Brown T."/>
            <person name="Elewa A."/>
            <person name="Iarovenko S."/>
            <person name="Subramanian E."/>
            <person name="Araus A.J."/>
            <person name="Petzold A."/>
            <person name="Susuki M."/>
            <person name="Suzuki K.-i.T."/>
            <person name="Hayashi T."/>
            <person name="Toyoda A."/>
            <person name="Oliveira C."/>
            <person name="Osipova E."/>
            <person name="Leigh N.D."/>
            <person name="Simon A."/>
            <person name="Yun M.H."/>
        </authorList>
    </citation>
    <scope>NUCLEOTIDE SEQUENCE</scope>
    <source>
        <strain evidence="2">20211129_DDA</strain>
        <tissue evidence="2">Liver</tissue>
    </source>
</reference>
<name>A0AAV7TC84_PLEWA</name>
<dbReference type="Proteomes" id="UP001066276">
    <property type="component" value="Chromosome 4_1"/>
</dbReference>
<comment type="caution">
    <text evidence="2">The sequence shown here is derived from an EMBL/GenBank/DDBJ whole genome shotgun (WGS) entry which is preliminary data.</text>
</comment>
<evidence type="ECO:0000256" key="1">
    <source>
        <dbReference type="SAM" id="MobiDB-lite"/>
    </source>
</evidence>
<feature type="region of interest" description="Disordered" evidence="1">
    <location>
        <begin position="198"/>
        <end position="219"/>
    </location>
</feature>
<feature type="region of interest" description="Disordered" evidence="1">
    <location>
        <begin position="23"/>
        <end position="72"/>
    </location>
</feature>
<gene>
    <name evidence="2" type="ORF">NDU88_005725</name>
</gene>
<sequence length="219" mass="22674">MPTAPCTPVTWAESFPRYFYGLSVRIDDPGDPGPGSEPFSRGDPQGSPPQVLDSLSLGVPSSRGLKRRGGATTSPPLTLCCADSYAQARVKGSLPHPQCGANDTPIFVPSSQSQVGGELSSLRGLGTGPGQCRGAGAPHLQRRLLASPLPMLFLGPSYSGAGSGRPSRAARQCSLYDSRSSRLDPSFSHCTRQASFLSAGRVSRPGPSALSGSPKPPVT</sequence>
<evidence type="ECO:0000313" key="3">
    <source>
        <dbReference type="Proteomes" id="UP001066276"/>
    </source>
</evidence>
<accession>A0AAV7TC84</accession>
<dbReference type="EMBL" id="JANPWB010000007">
    <property type="protein sequence ID" value="KAJ1173901.1"/>
    <property type="molecule type" value="Genomic_DNA"/>
</dbReference>
<evidence type="ECO:0000313" key="2">
    <source>
        <dbReference type="EMBL" id="KAJ1173901.1"/>
    </source>
</evidence>